<organism evidence="1">
    <name type="scientific">marine sediment metagenome</name>
    <dbReference type="NCBI Taxonomy" id="412755"/>
    <lineage>
        <taxon>unclassified sequences</taxon>
        <taxon>metagenomes</taxon>
        <taxon>ecological metagenomes</taxon>
    </lineage>
</organism>
<sequence>TYTLLEAAGYVKDNRLTPSGFDKTLVGDDIAVRGVAFADDDFNLGSDTVTYRVPVGGASGSLTVTAELRYQTLAYGHLQDLFQDTDQSEVARFKQMYERANIRSESIASVAATIVVQKELRQ</sequence>
<dbReference type="EMBL" id="BARS01054627">
    <property type="protein sequence ID" value="GAG50404.1"/>
    <property type="molecule type" value="Genomic_DNA"/>
</dbReference>
<protein>
    <submittedName>
        <fullName evidence="1">Uncharacterized protein</fullName>
    </submittedName>
</protein>
<dbReference type="AlphaFoldDB" id="X0Y3E8"/>
<evidence type="ECO:0000313" key="1">
    <source>
        <dbReference type="EMBL" id="GAG50404.1"/>
    </source>
</evidence>
<reference evidence="1" key="1">
    <citation type="journal article" date="2014" name="Front. Microbiol.">
        <title>High frequency of phylogenetically diverse reductive dehalogenase-homologous genes in deep subseafloor sedimentary metagenomes.</title>
        <authorList>
            <person name="Kawai M."/>
            <person name="Futagami T."/>
            <person name="Toyoda A."/>
            <person name="Takaki Y."/>
            <person name="Nishi S."/>
            <person name="Hori S."/>
            <person name="Arai W."/>
            <person name="Tsubouchi T."/>
            <person name="Morono Y."/>
            <person name="Uchiyama I."/>
            <person name="Ito T."/>
            <person name="Fujiyama A."/>
            <person name="Inagaki F."/>
            <person name="Takami H."/>
        </authorList>
    </citation>
    <scope>NUCLEOTIDE SEQUENCE</scope>
    <source>
        <strain evidence="1">Expedition CK06-06</strain>
    </source>
</reference>
<name>X0Y3E8_9ZZZZ</name>
<proteinExistence type="predicted"/>
<feature type="non-terminal residue" evidence="1">
    <location>
        <position position="1"/>
    </location>
</feature>
<comment type="caution">
    <text evidence="1">The sequence shown here is derived from an EMBL/GenBank/DDBJ whole genome shotgun (WGS) entry which is preliminary data.</text>
</comment>
<gene>
    <name evidence="1" type="ORF">S01H1_80831</name>
</gene>
<accession>X0Y3E8</accession>